<dbReference type="EMBL" id="JBFKZN010000022">
    <property type="protein sequence ID" value="MEW5291945.1"/>
    <property type="molecule type" value="Genomic_DNA"/>
</dbReference>
<dbReference type="Pfam" id="PF10796">
    <property type="entry name" value="Anti-adapt_IraP"/>
    <property type="match status" value="1"/>
</dbReference>
<sequence length="86" mass="9520">MKNLIAELLIRLAQKEVESKELMVQVEALEVVVTALLRKLDGEQLQQITNSISSAMATAAEACPYNAADSSQLNAYIQRLLIYPRS</sequence>
<dbReference type="RefSeq" id="WP_367168772.1">
    <property type="nucleotide sequence ID" value="NZ_JBFKZN010000022.1"/>
</dbReference>
<evidence type="ECO:0000256" key="3">
    <source>
        <dbReference type="ARBA" id="ARBA00023054"/>
    </source>
</evidence>
<evidence type="ECO:0000256" key="1">
    <source>
        <dbReference type="ARBA" id="ARBA00022490"/>
    </source>
</evidence>
<reference evidence="4 5" key="1">
    <citation type="submission" date="2024-07" db="EMBL/GenBank/DDBJ databases">
        <authorList>
            <person name="Dulla G.F.J."/>
            <person name="Delorm J.G."/>
        </authorList>
    </citation>
    <scope>NUCLEOTIDE SEQUENCE [LARGE SCALE GENOMIC DNA]</scope>
    <source>
        <strain evidence="4 5">JGD 233</strain>
    </source>
</reference>
<accession>A0ABV3N809</accession>
<proteinExistence type="predicted"/>
<evidence type="ECO:0000256" key="2">
    <source>
        <dbReference type="ARBA" id="ARBA00023016"/>
    </source>
</evidence>
<keyword evidence="1" id="KW-0963">Cytoplasm</keyword>
<gene>
    <name evidence="4" type="primary">iraP</name>
    <name evidence="4" type="ORF">ABW286_22670</name>
</gene>
<name>A0ABV3N809_9GAMM</name>
<keyword evidence="5" id="KW-1185">Reference proteome</keyword>
<dbReference type="Proteomes" id="UP001554567">
    <property type="component" value="Unassembled WGS sequence"/>
</dbReference>
<protein>
    <submittedName>
        <fullName evidence="4">Anti-adapter protein IraP</fullName>
    </submittedName>
</protein>
<dbReference type="InterPro" id="IPR019732">
    <property type="entry name" value="SigmaS_Anti-adapt_IraP"/>
</dbReference>
<comment type="caution">
    <text evidence="4">The sequence shown here is derived from an EMBL/GenBank/DDBJ whole genome shotgun (WGS) entry which is preliminary data.</text>
</comment>
<keyword evidence="2" id="KW-0346">Stress response</keyword>
<keyword evidence="3" id="KW-0175">Coiled coil</keyword>
<dbReference type="NCBIfam" id="NF007598">
    <property type="entry name" value="PRK10244.1"/>
    <property type="match status" value="1"/>
</dbReference>
<evidence type="ECO:0000313" key="5">
    <source>
        <dbReference type="Proteomes" id="UP001554567"/>
    </source>
</evidence>
<organism evidence="4 5">
    <name type="scientific">Erwinia papayae</name>
    <dbReference type="NCBI Taxonomy" id="206499"/>
    <lineage>
        <taxon>Bacteria</taxon>
        <taxon>Pseudomonadati</taxon>
        <taxon>Pseudomonadota</taxon>
        <taxon>Gammaproteobacteria</taxon>
        <taxon>Enterobacterales</taxon>
        <taxon>Erwiniaceae</taxon>
        <taxon>Erwinia</taxon>
    </lineage>
</organism>
<evidence type="ECO:0000313" key="4">
    <source>
        <dbReference type="EMBL" id="MEW5291945.1"/>
    </source>
</evidence>